<feature type="transmembrane region" description="Helical" evidence="1">
    <location>
        <begin position="25"/>
        <end position="44"/>
    </location>
</feature>
<evidence type="ECO:0008006" key="4">
    <source>
        <dbReference type="Google" id="ProtNLM"/>
    </source>
</evidence>
<name>A0AAU9K420_9CILI</name>
<evidence type="ECO:0000256" key="1">
    <source>
        <dbReference type="SAM" id="Phobius"/>
    </source>
</evidence>
<dbReference type="AlphaFoldDB" id="A0AAU9K420"/>
<keyword evidence="1" id="KW-0472">Membrane</keyword>
<evidence type="ECO:0000313" key="3">
    <source>
        <dbReference type="Proteomes" id="UP001162131"/>
    </source>
</evidence>
<accession>A0AAU9K420</accession>
<protein>
    <recommendedName>
        <fullName evidence="4">NADH dehydrogenase subunit 4L</fullName>
    </recommendedName>
</protein>
<organism evidence="2 3">
    <name type="scientific">Blepharisma stoltei</name>
    <dbReference type="NCBI Taxonomy" id="1481888"/>
    <lineage>
        <taxon>Eukaryota</taxon>
        <taxon>Sar</taxon>
        <taxon>Alveolata</taxon>
        <taxon>Ciliophora</taxon>
        <taxon>Postciliodesmatophora</taxon>
        <taxon>Heterotrichea</taxon>
        <taxon>Heterotrichida</taxon>
        <taxon>Blepharismidae</taxon>
        <taxon>Blepharisma</taxon>
    </lineage>
</organism>
<dbReference type="EMBL" id="CAJZBQ010000055">
    <property type="protein sequence ID" value="CAG9332618.1"/>
    <property type="molecule type" value="Genomic_DNA"/>
</dbReference>
<keyword evidence="3" id="KW-1185">Reference proteome</keyword>
<evidence type="ECO:0000313" key="2">
    <source>
        <dbReference type="EMBL" id="CAG9332618.1"/>
    </source>
</evidence>
<gene>
    <name evidence="2" type="ORF">BSTOLATCC_MIC56911</name>
</gene>
<proteinExistence type="predicted"/>
<keyword evidence="1" id="KW-0812">Transmembrane</keyword>
<comment type="caution">
    <text evidence="2">The sequence shown here is derived from an EMBL/GenBank/DDBJ whole genome shotgun (WGS) entry which is preliminary data.</text>
</comment>
<keyword evidence="1" id="KW-1133">Transmembrane helix</keyword>
<dbReference type="Proteomes" id="UP001162131">
    <property type="component" value="Unassembled WGS sequence"/>
</dbReference>
<sequence>MNFLIFCLVIPYLSCIFFKKSLLMAESLILWYVLITTIYLSFIYEHLDSVRIIFLIELKLDIQYILSFSLRISSLLYKIMFTSEKMDCQIIWKALQHIVKLYNLSRKLIFSNNNCFIY</sequence>
<reference evidence="2" key="1">
    <citation type="submission" date="2021-09" db="EMBL/GenBank/DDBJ databases">
        <authorList>
            <consortium name="AG Swart"/>
            <person name="Singh M."/>
            <person name="Singh A."/>
            <person name="Seah K."/>
            <person name="Emmerich C."/>
        </authorList>
    </citation>
    <scope>NUCLEOTIDE SEQUENCE</scope>
    <source>
        <strain evidence="2">ATCC30299</strain>
    </source>
</reference>